<keyword evidence="8" id="KW-1185">Reference proteome</keyword>
<gene>
    <name evidence="7" type="ORF">BCY91_12670</name>
</gene>
<proteinExistence type="predicted"/>
<feature type="domain" description="Methylamine utilisation protein MauE" evidence="6">
    <location>
        <begin position="4"/>
        <end position="105"/>
    </location>
</feature>
<evidence type="ECO:0000256" key="2">
    <source>
        <dbReference type="ARBA" id="ARBA00022692"/>
    </source>
</evidence>
<evidence type="ECO:0000313" key="7">
    <source>
        <dbReference type="EMBL" id="RKD12491.1"/>
    </source>
</evidence>
<organism evidence="7 8">
    <name type="scientific">Pelobium manganitolerans</name>
    <dbReference type="NCBI Taxonomy" id="1842495"/>
    <lineage>
        <taxon>Bacteria</taxon>
        <taxon>Pseudomonadati</taxon>
        <taxon>Bacteroidota</taxon>
        <taxon>Sphingobacteriia</taxon>
        <taxon>Sphingobacteriales</taxon>
        <taxon>Sphingobacteriaceae</taxon>
        <taxon>Pelobium</taxon>
    </lineage>
</organism>
<accession>A0A419S1X7</accession>
<feature type="transmembrane region" description="Helical" evidence="5">
    <location>
        <begin position="20"/>
        <end position="40"/>
    </location>
</feature>
<keyword evidence="2 5" id="KW-0812">Transmembrane</keyword>
<evidence type="ECO:0000256" key="1">
    <source>
        <dbReference type="ARBA" id="ARBA00004141"/>
    </source>
</evidence>
<feature type="transmembrane region" description="Helical" evidence="5">
    <location>
        <begin position="52"/>
        <end position="70"/>
    </location>
</feature>
<name>A0A419S1X7_9SPHI</name>
<dbReference type="EMBL" id="MBTA01000030">
    <property type="protein sequence ID" value="RKD12491.1"/>
    <property type="molecule type" value="Genomic_DNA"/>
</dbReference>
<evidence type="ECO:0000256" key="4">
    <source>
        <dbReference type="ARBA" id="ARBA00023136"/>
    </source>
</evidence>
<dbReference type="InterPro" id="IPR009908">
    <property type="entry name" value="Methylamine_util_MauE"/>
</dbReference>
<dbReference type="GO" id="GO:0016020">
    <property type="term" value="C:membrane"/>
    <property type="evidence" value="ECO:0007669"/>
    <property type="project" value="UniProtKB-SubCell"/>
</dbReference>
<dbReference type="AlphaFoldDB" id="A0A419S1X7"/>
<evidence type="ECO:0000256" key="3">
    <source>
        <dbReference type="ARBA" id="ARBA00022989"/>
    </source>
</evidence>
<evidence type="ECO:0000259" key="6">
    <source>
        <dbReference type="Pfam" id="PF07291"/>
    </source>
</evidence>
<feature type="transmembrane region" description="Helical" evidence="5">
    <location>
        <begin position="90"/>
        <end position="108"/>
    </location>
</feature>
<sequence>MDLNGSLQSLYLQPIPHWMAEILLIQLPLAEYITAMLLIIPVSRRWGYRLSLGLLTVFSLYIIFIKVKAFERVPCSCGGLIASLNWTQHLIVNLLLLALNVAGLVFHLKREE</sequence>
<evidence type="ECO:0000313" key="8">
    <source>
        <dbReference type="Proteomes" id="UP000283433"/>
    </source>
</evidence>
<reference evidence="7 8" key="1">
    <citation type="submission" date="2016-07" db="EMBL/GenBank/DDBJ databases">
        <title>Genome of Pelobium manganitolerans.</title>
        <authorList>
            <person name="Wu S."/>
            <person name="Wang G."/>
        </authorList>
    </citation>
    <scope>NUCLEOTIDE SEQUENCE [LARGE SCALE GENOMIC DNA]</scope>
    <source>
        <strain evidence="7 8">YS-25</strain>
    </source>
</reference>
<comment type="caution">
    <text evidence="7">The sequence shown here is derived from an EMBL/GenBank/DDBJ whole genome shotgun (WGS) entry which is preliminary data.</text>
</comment>
<comment type="subcellular location">
    <subcellularLocation>
        <location evidence="1">Membrane</location>
        <topology evidence="1">Multi-pass membrane protein</topology>
    </subcellularLocation>
</comment>
<dbReference type="GO" id="GO:0030416">
    <property type="term" value="P:methylamine metabolic process"/>
    <property type="evidence" value="ECO:0007669"/>
    <property type="project" value="InterPro"/>
</dbReference>
<keyword evidence="3 5" id="KW-1133">Transmembrane helix</keyword>
<dbReference type="Proteomes" id="UP000283433">
    <property type="component" value="Unassembled WGS sequence"/>
</dbReference>
<evidence type="ECO:0000256" key="5">
    <source>
        <dbReference type="SAM" id="Phobius"/>
    </source>
</evidence>
<dbReference type="Pfam" id="PF07291">
    <property type="entry name" value="MauE"/>
    <property type="match status" value="1"/>
</dbReference>
<protein>
    <recommendedName>
        <fullName evidence="6">Methylamine utilisation protein MauE domain-containing protein</fullName>
    </recommendedName>
</protein>
<keyword evidence="4 5" id="KW-0472">Membrane</keyword>